<evidence type="ECO:0000256" key="15">
    <source>
        <dbReference type="HAMAP-Rule" id="MF_01458"/>
    </source>
</evidence>
<evidence type="ECO:0000256" key="10">
    <source>
        <dbReference type="ARBA" id="ARBA00022840"/>
    </source>
</evidence>
<dbReference type="Pfam" id="PF01434">
    <property type="entry name" value="Peptidase_M41"/>
    <property type="match status" value="1"/>
</dbReference>
<evidence type="ECO:0000313" key="19">
    <source>
        <dbReference type="Proteomes" id="UP001156215"/>
    </source>
</evidence>
<evidence type="ECO:0000256" key="1">
    <source>
        <dbReference type="ARBA" id="ARBA00004370"/>
    </source>
</evidence>
<comment type="subcellular location">
    <subcellularLocation>
        <location evidence="15">Cell membrane</location>
        <topology evidence="15">Multi-pass membrane protein</topology>
        <orientation evidence="15">Cytoplasmic side</orientation>
    </subcellularLocation>
    <subcellularLocation>
        <location evidence="1">Membrane</location>
    </subcellularLocation>
</comment>
<dbReference type="GO" id="GO:0004222">
    <property type="term" value="F:metalloendopeptidase activity"/>
    <property type="evidence" value="ECO:0007669"/>
    <property type="project" value="InterPro"/>
</dbReference>
<dbReference type="InterPro" id="IPR003960">
    <property type="entry name" value="ATPase_AAA_CS"/>
</dbReference>
<dbReference type="GO" id="GO:0005524">
    <property type="term" value="F:ATP binding"/>
    <property type="evidence" value="ECO:0007669"/>
    <property type="project" value="UniProtKB-UniRule"/>
</dbReference>
<keyword evidence="11 15" id="KW-1133">Transmembrane helix</keyword>
<dbReference type="GO" id="GO:0005886">
    <property type="term" value="C:plasma membrane"/>
    <property type="evidence" value="ECO:0007669"/>
    <property type="project" value="UniProtKB-SubCell"/>
</dbReference>
<dbReference type="SUPFAM" id="SSF140990">
    <property type="entry name" value="FtsH protease domain-like"/>
    <property type="match status" value="1"/>
</dbReference>
<dbReference type="Pfam" id="PF06480">
    <property type="entry name" value="FtsH_ext"/>
    <property type="match status" value="1"/>
</dbReference>
<dbReference type="FunFam" id="3.40.50.300:FF:000001">
    <property type="entry name" value="ATP-dependent zinc metalloprotease FtsH"/>
    <property type="match status" value="1"/>
</dbReference>
<organism evidence="18 19">
    <name type="scientific">Oxalobacter vibrioformis</name>
    <dbReference type="NCBI Taxonomy" id="933080"/>
    <lineage>
        <taxon>Bacteria</taxon>
        <taxon>Pseudomonadati</taxon>
        <taxon>Pseudomonadota</taxon>
        <taxon>Betaproteobacteria</taxon>
        <taxon>Burkholderiales</taxon>
        <taxon>Oxalobacteraceae</taxon>
        <taxon>Oxalobacter</taxon>
    </lineage>
</organism>
<comment type="similarity">
    <text evidence="2 15">In the C-terminal section; belongs to the peptidase M41 family.</text>
</comment>
<dbReference type="GO" id="GO:0004176">
    <property type="term" value="F:ATP-dependent peptidase activity"/>
    <property type="evidence" value="ECO:0007669"/>
    <property type="project" value="InterPro"/>
</dbReference>
<evidence type="ECO:0000256" key="13">
    <source>
        <dbReference type="ARBA" id="ARBA00023136"/>
    </source>
</evidence>
<dbReference type="NCBIfam" id="TIGR01241">
    <property type="entry name" value="FtsH_fam"/>
    <property type="match status" value="1"/>
</dbReference>
<dbReference type="InterPro" id="IPR003959">
    <property type="entry name" value="ATPase_AAA_core"/>
</dbReference>
<dbReference type="GO" id="GO:0030163">
    <property type="term" value="P:protein catabolic process"/>
    <property type="evidence" value="ECO:0007669"/>
    <property type="project" value="UniProtKB-UniRule"/>
</dbReference>
<feature type="domain" description="AAA+ ATPase" evidence="17">
    <location>
        <begin position="195"/>
        <end position="334"/>
    </location>
</feature>
<dbReference type="GO" id="GO:0006508">
    <property type="term" value="P:proteolysis"/>
    <property type="evidence" value="ECO:0007669"/>
    <property type="project" value="UniProtKB-KW"/>
</dbReference>
<keyword evidence="6 15" id="KW-0479">Metal-binding</keyword>
<comment type="similarity">
    <text evidence="14 15">In the central section; belongs to the AAA ATPase family.</text>
</comment>
<evidence type="ECO:0000256" key="9">
    <source>
        <dbReference type="ARBA" id="ARBA00022833"/>
    </source>
</evidence>
<dbReference type="GO" id="GO:0016887">
    <property type="term" value="F:ATP hydrolysis activity"/>
    <property type="evidence" value="ECO:0007669"/>
    <property type="project" value="UniProtKB-UniRule"/>
</dbReference>
<comment type="subunit">
    <text evidence="15">Homohexamer.</text>
</comment>
<comment type="function">
    <text evidence="15">Acts as a processive, ATP-dependent zinc metallopeptidase for both cytoplasmic and membrane proteins. Plays a role in the quality control of integral membrane proteins.</text>
</comment>
<feature type="binding site" evidence="15">
    <location>
        <begin position="203"/>
        <end position="210"/>
    </location>
    <ligand>
        <name>ATP</name>
        <dbReference type="ChEBI" id="CHEBI:30616"/>
    </ligand>
</feature>
<dbReference type="CDD" id="cd19501">
    <property type="entry name" value="RecA-like_FtsH"/>
    <property type="match status" value="1"/>
</dbReference>
<evidence type="ECO:0000256" key="5">
    <source>
        <dbReference type="ARBA" id="ARBA00022692"/>
    </source>
</evidence>
<dbReference type="GO" id="GO:0008270">
    <property type="term" value="F:zinc ion binding"/>
    <property type="evidence" value="ECO:0007669"/>
    <property type="project" value="UniProtKB-UniRule"/>
</dbReference>
<dbReference type="InterPro" id="IPR011546">
    <property type="entry name" value="Pept_M41_FtsH_extracell"/>
</dbReference>
<dbReference type="RefSeq" id="WP_269308672.1">
    <property type="nucleotide sequence ID" value="NZ_CP098242.1"/>
</dbReference>
<proteinExistence type="inferred from homology"/>
<dbReference type="SUPFAM" id="SSF52540">
    <property type="entry name" value="P-loop containing nucleoside triphosphate hydrolases"/>
    <property type="match status" value="1"/>
</dbReference>
<feature type="binding site" evidence="15">
    <location>
        <position position="502"/>
    </location>
    <ligand>
        <name>Zn(2+)</name>
        <dbReference type="ChEBI" id="CHEBI:29105"/>
        <note>catalytic</note>
    </ligand>
</feature>
<evidence type="ECO:0000313" key="18">
    <source>
        <dbReference type="EMBL" id="WAW09668.1"/>
    </source>
</evidence>
<feature type="binding site" evidence="15">
    <location>
        <position position="425"/>
    </location>
    <ligand>
        <name>Zn(2+)</name>
        <dbReference type="ChEBI" id="CHEBI:29105"/>
        <note>catalytic</note>
    </ligand>
</feature>
<reference evidence="18" key="1">
    <citation type="journal article" date="2022" name="Front. Microbiol.">
        <title>New perspectives on an old grouping: The genomic and phenotypic variability of Oxalobacter formigenes and the implications for calcium oxalate stone prevention.</title>
        <authorList>
            <person name="Chmiel J.A."/>
            <person name="Carr C."/>
            <person name="Stuivenberg G.A."/>
            <person name="Venema R."/>
            <person name="Chanyi R.M."/>
            <person name="Al K.F."/>
            <person name="Giguere D."/>
            <person name="Say H."/>
            <person name="Akouris P.P."/>
            <person name="Dominguez Romero S.A."/>
            <person name="Kwong A."/>
            <person name="Tai V."/>
            <person name="Koval S.F."/>
            <person name="Razvi H."/>
            <person name="Bjazevic J."/>
            <person name="Burton J.P."/>
        </authorList>
    </citation>
    <scope>NUCLEOTIDE SEQUENCE</scope>
    <source>
        <strain evidence="18">WoOx3</strain>
    </source>
</reference>
<dbReference type="PANTHER" id="PTHR23076:SF97">
    <property type="entry name" value="ATP-DEPENDENT ZINC METALLOPROTEASE YME1L1"/>
    <property type="match status" value="1"/>
</dbReference>
<dbReference type="AlphaFoldDB" id="A0A9E9LZC4"/>
<dbReference type="FunFam" id="1.10.8.60:FF:000001">
    <property type="entry name" value="ATP-dependent zinc metalloprotease FtsH"/>
    <property type="match status" value="1"/>
</dbReference>
<evidence type="ECO:0000256" key="12">
    <source>
        <dbReference type="ARBA" id="ARBA00023049"/>
    </source>
</evidence>
<accession>A0A9E9LZC4</accession>
<evidence type="ECO:0000256" key="6">
    <source>
        <dbReference type="ARBA" id="ARBA00022723"/>
    </source>
</evidence>
<evidence type="ECO:0000256" key="3">
    <source>
        <dbReference type="ARBA" id="ARBA00022475"/>
    </source>
</evidence>
<keyword evidence="5 15" id="KW-0812">Transmembrane</keyword>
<feature type="binding site" evidence="15">
    <location>
        <position position="429"/>
    </location>
    <ligand>
        <name>Zn(2+)</name>
        <dbReference type="ChEBI" id="CHEBI:29105"/>
        <note>catalytic</note>
    </ligand>
</feature>
<keyword evidence="13 15" id="KW-0472">Membrane</keyword>
<dbReference type="PANTHER" id="PTHR23076">
    <property type="entry name" value="METALLOPROTEASE M41 FTSH"/>
    <property type="match status" value="1"/>
</dbReference>
<dbReference type="HAMAP" id="MF_01458">
    <property type="entry name" value="FtsH"/>
    <property type="match status" value="1"/>
</dbReference>
<dbReference type="Gene3D" id="1.10.8.60">
    <property type="match status" value="1"/>
</dbReference>
<comment type="cofactor">
    <cofactor evidence="15">
        <name>Zn(2+)</name>
        <dbReference type="ChEBI" id="CHEBI:29105"/>
    </cofactor>
    <text evidence="15">Binds 1 zinc ion per subunit.</text>
</comment>
<dbReference type="InterPro" id="IPR027417">
    <property type="entry name" value="P-loop_NTPase"/>
</dbReference>
<dbReference type="InterPro" id="IPR000642">
    <property type="entry name" value="Peptidase_M41"/>
</dbReference>
<dbReference type="InterPro" id="IPR037219">
    <property type="entry name" value="Peptidase_M41-like"/>
</dbReference>
<evidence type="ECO:0000256" key="11">
    <source>
        <dbReference type="ARBA" id="ARBA00022989"/>
    </source>
</evidence>
<keyword evidence="19" id="KW-1185">Reference proteome</keyword>
<keyword evidence="3 15" id="KW-1003">Cell membrane</keyword>
<dbReference type="InterPro" id="IPR041569">
    <property type="entry name" value="AAA_lid_3"/>
</dbReference>
<dbReference type="Pfam" id="PF17862">
    <property type="entry name" value="AAA_lid_3"/>
    <property type="match status" value="1"/>
</dbReference>
<evidence type="ECO:0000256" key="7">
    <source>
        <dbReference type="ARBA" id="ARBA00022741"/>
    </source>
</evidence>
<dbReference type="Proteomes" id="UP001156215">
    <property type="component" value="Chromosome"/>
</dbReference>
<keyword evidence="12 15" id="KW-0482">Metalloprotease</keyword>
<keyword evidence="7 15" id="KW-0547">Nucleotide-binding</keyword>
<comment type="similarity">
    <text evidence="16">Belongs to the AAA ATPase family.</text>
</comment>
<feature type="transmembrane region" description="Helical" evidence="15">
    <location>
        <begin position="12"/>
        <end position="29"/>
    </location>
</feature>
<sequence length="627" mass="68576">MNDSNRSNNLIRWYIAIAIIGVLLMRGFYEDFRGTEPLPYSEFLTQLEAGNVREIRITGSQIQGYLVKPLPDGKSEFSTTRVDDGLSELLAKHNVKFTGVIENTFLRDILGWIVPVVFFMGIWFFLMRRMASQSGMGGGTGFMAIGKSKARVYVEKDIRVTFADVAGVDEAKEELQEVIGFLRNPGIYGRLGGRVPHGILLVGPPGTGKTLLARAVAGEAGVPFFSINGSEFVEMFVGVGAARVRDLFQQARAQAPAIIFIDEIDALGKARGAGGLGGHDEKEQTLNQLLAELDGFDSASGLVLLAATNRPEILDPALLRAGRFDRQILVDRPDKTGRIQILNVHVKKIKLSPDIDVEQIAALTAGFSGADLANLVNEAALLATRRNHDFVTLDDFTGGIERIVAGLEKKNRLINPLEREIVAYHEMGHALVSIELPGTDVVHKVSIIPRGIGALGYTINRPTEDRYLMSQEELENKMAVLLGGRAAEMLHFGTVTTGAADDLVRATEIARSMVTRYGMSKKLGQIAYENTRNTFLARPGDMPEFRNYSEHTAREIDDEVRHLINDAFVKATEVLARKHDALLAGAKALLEKETLTEEEVLAIARGSAPAPLAIAHLGDENQDEVVK</sequence>
<protein>
    <recommendedName>
        <fullName evidence="15">ATP-dependent zinc metalloprotease FtsH</fullName>
        <ecNumber evidence="15">3.4.24.-</ecNumber>
    </recommendedName>
</protein>
<dbReference type="Pfam" id="PF00004">
    <property type="entry name" value="AAA"/>
    <property type="match status" value="1"/>
</dbReference>
<dbReference type="InterPro" id="IPR005936">
    <property type="entry name" value="FtsH"/>
</dbReference>
<evidence type="ECO:0000256" key="8">
    <source>
        <dbReference type="ARBA" id="ARBA00022801"/>
    </source>
</evidence>
<dbReference type="FunFam" id="1.20.58.760:FF:000001">
    <property type="entry name" value="ATP-dependent zinc metalloprotease FtsH"/>
    <property type="match status" value="1"/>
</dbReference>
<dbReference type="SMART" id="SM00382">
    <property type="entry name" value="AAA"/>
    <property type="match status" value="1"/>
</dbReference>
<keyword evidence="8 15" id="KW-0378">Hydrolase</keyword>
<dbReference type="InterPro" id="IPR003593">
    <property type="entry name" value="AAA+_ATPase"/>
</dbReference>
<dbReference type="EC" id="3.4.24.-" evidence="15"/>
<name>A0A9E9LZC4_9BURK</name>
<evidence type="ECO:0000256" key="2">
    <source>
        <dbReference type="ARBA" id="ARBA00010044"/>
    </source>
</evidence>
<feature type="active site" evidence="15">
    <location>
        <position position="426"/>
    </location>
</feature>
<dbReference type="Gene3D" id="1.20.58.760">
    <property type="entry name" value="Peptidase M41"/>
    <property type="match status" value="1"/>
</dbReference>
<evidence type="ECO:0000259" key="17">
    <source>
        <dbReference type="SMART" id="SM00382"/>
    </source>
</evidence>
<gene>
    <name evidence="15 18" type="primary">ftsH</name>
    <name evidence="18" type="ORF">NB640_10610</name>
</gene>
<dbReference type="Gene3D" id="3.40.50.300">
    <property type="entry name" value="P-loop containing nucleotide triphosphate hydrolases"/>
    <property type="match status" value="1"/>
</dbReference>
<keyword evidence="9 15" id="KW-0862">Zinc</keyword>
<dbReference type="PROSITE" id="PS00674">
    <property type="entry name" value="AAA"/>
    <property type="match status" value="1"/>
</dbReference>
<keyword evidence="10 15" id="KW-0067">ATP-binding</keyword>
<dbReference type="KEGG" id="ovb:NB640_10610"/>
<keyword evidence="4 15" id="KW-0645">Protease</keyword>
<evidence type="ECO:0000256" key="4">
    <source>
        <dbReference type="ARBA" id="ARBA00022670"/>
    </source>
</evidence>
<dbReference type="EMBL" id="CP098242">
    <property type="protein sequence ID" value="WAW09668.1"/>
    <property type="molecule type" value="Genomic_DNA"/>
</dbReference>
<dbReference type="Gene3D" id="3.30.720.210">
    <property type="match status" value="1"/>
</dbReference>
<evidence type="ECO:0000256" key="16">
    <source>
        <dbReference type="RuleBase" id="RU003651"/>
    </source>
</evidence>
<feature type="transmembrane region" description="Helical" evidence="15">
    <location>
        <begin position="109"/>
        <end position="126"/>
    </location>
</feature>
<evidence type="ECO:0000256" key="14">
    <source>
        <dbReference type="ARBA" id="ARBA00061570"/>
    </source>
</evidence>